<dbReference type="EC" id="3.2.1.15" evidence="2"/>
<evidence type="ECO:0000256" key="5">
    <source>
        <dbReference type="ARBA" id="ARBA00022801"/>
    </source>
</evidence>
<dbReference type="GO" id="GO:0071555">
    <property type="term" value="P:cell wall organization"/>
    <property type="evidence" value="ECO:0007669"/>
    <property type="project" value="UniProtKB-KW"/>
</dbReference>
<evidence type="ECO:0000256" key="8">
    <source>
        <dbReference type="ARBA" id="ARBA00023316"/>
    </source>
</evidence>
<comment type="similarity">
    <text evidence="1 10">Belongs to the glycosyl hydrolase 28 family.</text>
</comment>
<keyword evidence="8" id="KW-0961">Cell wall biogenesis/degradation</keyword>
<evidence type="ECO:0000256" key="10">
    <source>
        <dbReference type="RuleBase" id="RU361169"/>
    </source>
</evidence>
<evidence type="ECO:0000256" key="2">
    <source>
        <dbReference type="ARBA" id="ARBA00012736"/>
    </source>
</evidence>
<keyword evidence="11" id="KW-1133">Transmembrane helix</keyword>
<keyword evidence="3" id="KW-0732">Signal</keyword>
<keyword evidence="11" id="KW-0472">Membrane</keyword>
<accession>A0AAR5PJH2</accession>
<keyword evidence="4" id="KW-0677">Repeat</keyword>
<comment type="catalytic activity">
    <reaction evidence="9">
        <text>(1,4-alpha-D-galacturonosyl)n+m + H2O = (1,4-alpha-D-galacturonosyl)n + (1,4-alpha-D-galacturonosyl)m.</text>
        <dbReference type="EC" id="3.2.1.15"/>
    </reaction>
</comment>
<dbReference type="InterPro" id="IPR050434">
    <property type="entry name" value="Glycosyl_hydrlase_28"/>
</dbReference>
<evidence type="ECO:0000256" key="1">
    <source>
        <dbReference type="ARBA" id="ARBA00008834"/>
    </source>
</evidence>
<dbReference type="InterPro" id="IPR011050">
    <property type="entry name" value="Pectin_lyase_fold/virulence"/>
</dbReference>
<dbReference type="Proteomes" id="UP000019118">
    <property type="component" value="Unassembled WGS sequence"/>
</dbReference>
<dbReference type="Pfam" id="PF00295">
    <property type="entry name" value="Glyco_hydro_28"/>
    <property type="match status" value="1"/>
</dbReference>
<dbReference type="AlphaFoldDB" id="A0AAR5PJH2"/>
<dbReference type="SUPFAM" id="SSF51126">
    <property type="entry name" value="Pectin lyase-like"/>
    <property type="match status" value="1"/>
</dbReference>
<reference evidence="13" key="1">
    <citation type="journal article" date="2013" name="Genome Biol.">
        <title>Draft genome of the mountain pine beetle, Dendroctonus ponderosae Hopkins, a major forest pest.</title>
        <authorList>
            <person name="Keeling C.I."/>
            <person name="Yuen M.M."/>
            <person name="Liao N.Y."/>
            <person name="Docking T.R."/>
            <person name="Chan S.K."/>
            <person name="Taylor G.A."/>
            <person name="Palmquist D.L."/>
            <person name="Jackman S.D."/>
            <person name="Nguyen A."/>
            <person name="Li M."/>
            <person name="Henderson H."/>
            <person name="Janes J.K."/>
            <person name="Zhao Y."/>
            <person name="Pandoh P."/>
            <person name="Moore R."/>
            <person name="Sperling F.A."/>
            <person name="Huber D.P."/>
            <person name="Birol I."/>
            <person name="Jones S.J."/>
            <person name="Bohlmann J."/>
        </authorList>
    </citation>
    <scope>NUCLEOTIDE SEQUENCE</scope>
</reference>
<organism evidence="12 13">
    <name type="scientific">Dendroctonus ponderosae</name>
    <name type="common">Mountain pine beetle</name>
    <dbReference type="NCBI Taxonomy" id="77166"/>
    <lineage>
        <taxon>Eukaryota</taxon>
        <taxon>Metazoa</taxon>
        <taxon>Ecdysozoa</taxon>
        <taxon>Arthropoda</taxon>
        <taxon>Hexapoda</taxon>
        <taxon>Insecta</taxon>
        <taxon>Pterygota</taxon>
        <taxon>Neoptera</taxon>
        <taxon>Endopterygota</taxon>
        <taxon>Coleoptera</taxon>
        <taxon>Polyphaga</taxon>
        <taxon>Cucujiformia</taxon>
        <taxon>Curculionidae</taxon>
        <taxon>Scolytinae</taxon>
        <taxon>Dendroctonus</taxon>
    </lineage>
</organism>
<sequence>MCNNKSSLSYAGIYSSSNYSNKYLHWTVKMMCLFVYTLFAYFSFIPVSFQTSVEEACIVKEFEEVNNVINNCEDIILDNLDIPGGDQLILNLSEGSTLTFRGNTSFNFYEWTGPLMTISGNNIKVIGEKDSVIDGRGPLWWDGQGTWGSKKPRLLKIQVTNAVFDGINIKDCPSLCAMVNGDNLVIKNWFINILEGDEGVAPENKFAHNTDGLHLEHYYSNENVTIENCVIYNQDDCIAIARAKNVTVRNLFCHGSHGLTISGTNSTIEDVLFENSIITMAENGIHVKTHVLDGDGLIKNVVYRNITILDAKNYGISVEQNYLNLPAGQPQDGPPSNHIPIYNLSMQNIYGNVLSGGIPVFILCADEGCFDWKWENVNILGDNQNNNCTGYVPKEYEC</sequence>
<dbReference type="GO" id="GO:0004650">
    <property type="term" value="F:polygalacturonase activity"/>
    <property type="evidence" value="ECO:0007669"/>
    <property type="project" value="UniProtKB-EC"/>
</dbReference>
<dbReference type="GO" id="GO:0005576">
    <property type="term" value="C:extracellular region"/>
    <property type="evidence" value="ECO:0007669"/>
    <property type="project" value="TreeGrafter"/>
</dbReference>
<evidence type="ECO:0000313" key="13">
    <source>
        <dbReference type="Proteomes" id="UP000019118"/>
    </source>
</evidence>
<dbReference type="PANTHER" id="PTHR31884:SF1">
    <property type="entry name" value="POLYGALACTURONASE"/>
    <property type="match status" value="1"/>
</dbReference>
<name>A0AAR5PJH2_DENPD</name>
<dbReference type="PANTHER" id="PTHR31884">
    <property type="entry name" value="POLYGALACTURONASE"/>
    <property type="match status" value="1"/>
</dbReference>
<dbReference type="InterPro" id="IPR012334">
    <property type="entry name" value="Pectin_lyas_fold"/>
</dbReference>
<keyword evidence="11" id="KW-0812">Transmembrane</keyword>
<feature type="transmembrane region" description="Helical" evidence="11">
    <location>
        <begin position="23"/>
        <end position="44"/>
    </location>
</feature>
<protein>
    <recommendedName>
        <fullName evidence="2">endo-polygalacturonase</fullName>
        <ecNumber evidence="2">3.2.1.15</ecNumber>
    </recommendedName>
</protein>
<evidence type="ECO:0000313" key="12">
    <source>
        <dbReference type="EnsemblMetazoa" id="XP_019761185.1"/>
    </source>
</evidence>
<dbReference type="GO" id="GO:0045490">
    <property type="term" value="P:pectin catabolic process"/>
    <property type="evidence" value="ECO:0007669"/>
    <property type="project" value="TreeGrafter"/>
</dbReference>
<proteinExistence type="inferred from homology"/>
<keyword evidence="7 10" id="KW-0326">Glycosidase</keyword>
<evidence type="ECO:0000256" key="7">
    <source>
        <dbReference type="ARBA" id="ARBA00023295"/>
    </source>
</evidence>
<dbReference type="InterPro" id="IPR006626">
    <property type="entry name" value="PbH1"/>
</dbReference>
<evidence type="ECO:0000256" key="11">
    <source>
        <dbReference type="SAM" id="Phobius"/>
    </source>
</evidence>
<dbReference type="Gene3D" id="2.160.20.10">
    <property type="entry name" value="Single-stranded right-handed beta-helix, Pectin lyase-like"/>
    <property type="match status" value="1"/>
</dbReference>
<dbReference type="InterPro" id="IPR000743">
    <property type="entry name" value="Glyco_hydro_28"/>
</dbReference>
<keyword evidence="6" id="KW-1015">Disulfide bond</keyword>
<evidence type="ECO:0000256" key="6">
    <source>
        <dbReference type="ARBA" id="ARBA00023157"/>
    </source>
</evidence>
<evidence type="ECO:0000256" key="3">
    <source>
        <dbReference type="ARBA" id="ARBA00022729"/>
    </source>
</evidence>
<evidence type="ECO:0000256" key="4">
    <source>
        <dbReference type="ARBA" id="ARBA00022737"/>
    </source>
</evidence>
<dbReference type="EnsemblMetazoa" id="XM_019905626.1">
    <property type="protein sequence ID" value="XP_019761185.1"/>
    <property type="gene ID" value="LOC109538402"/>
</dbReference>
<evidence type="ECO:0000256" key="9">
    <source>
        <dbReference type="ARBA" id="ARBA00034074"/>
    </source>
</evidence>
<reference evidence="12" key="2">
    <citation type="submission" date="2024-08" db="UniProtKB">
        <authorList>
            <consortium name="EnsemblMetazoa"/>
        </authorList>
    </citation>
    <scope>IDENTIFICATION</scope>
</reference>
<keyword evidence="5 10" id="KW-0378">Hydrolase</keyword>
<dbReference type="SMART" id="SM00710">
    <property type="entry name" value="PbH1"/>
    <property type="match status" value="4"/>
</dbReference>
<keyword evidence="13" id="KW-1185">Reference proteome</keyword>